<evidence type="ECO:0000313" key="1">
    <source>
        <dbReference type="Proteomes" id="UP000235220"/>
    </source>
</evidence>
<evidence type="ECO:0000313" key="2">
    <source>
        <dbReference type="RefSeq" id="XP_018848011.2"/>
    </source>
</evidence>
<dbReference type="Gene3D" id="3.60.10.10">
    <property type="entry name" value="Endonuclease/exonuclease/phosphatase"/>
    <property type="match status" value="1"/>
</dbReference>
<sequence>MGDFNEILTNDEKEGGRPRGEIFMKNFRNALEEGGLSDLGWKGDKFTWSNRHGDDSFTKERLDRVVANKRWIETQKEVSAENLVARSSDHRLVLLSFSHLNKSFYGSHRVFKYEAWWASEKDCMKVVEEGWLHPYRGRGPAEILKGSIKNCSEGLKRWSRDMKRNLNLEINAKTEVLKNLQENEGSHNAMEIREVQKELGVLLEKEDLK</sequence>
<protein>
    <submittedName>
        <fullName evidence="2">Uncharacterized protein LOC109011316</fullName>
    </submittedName>
</protein>
<dbReference type="Proteomes" id="UP000235220">
    <property type="component" value="Chromosome 11"/>
</dbReference>
<name>A0A2I4GVT2_JUGRE</name>
<dbReference type="RefSeq" id="XP_018848011.2">
    <property type="nucleotide sequence ID" value="XM_018992466.2"/>
</dbReference>
<dbReference type="SUPFAM" id="SSF56219">
    <property type="entry name" value="DNase I-like"/>
    <property type="match status" value="1"/>
</dbReference>
<accession>A0A2I4GVT2</accession>
<dbReference type="AlphaFoldDB" id="A0A2I4GVT2"/>
<dbReference type="OrthoDB" id="1750221at2759"/>
<dbReference type="GeneID" id="109011316"/>
<dbReference type="InterPro" id="IPR036691">
    <property type="entry name" value="Endo/exonu/phosph_ase_sf"/>
</dbReference>
<proteinExistence type="predicted"/>
<dbReference type="KEGG" id="jre:109011316"/>
<dbReference type="PANTHER" id="PTHR33710:SF62">
    <property type="entry name" value="DUF4283 DOMAIN PROTEIN"/>
    <property type="match status" value="1"/>
</dbReference>
<gene>
    <name evidence="2" type="primary">LOC109011316</name>
</gene>
<dbReference type="PANTHER" id="PTHR33710">
    <property type="entry name" value="BNAC02G09200D PROTEIN"/>
    <property type="match status" value="1"/>
</dbReference>
<organism evidence="1 2">
    <name type="scientific">Juglans regia</name>
    <name type="common">English walnut</name>
    <dbReference type="NCBI Taxonomy" id="51240"/>
    <lineage>
        <taxon>Eukaryota</taxon>
        <taxon>Viridiplantae</taxon>
        <taxon>Streptophyta</taxon>
        <taxon>Embryophyta</taxon>
        <taxon>Tracheophyta</taxon>
        <taxon>Spermatophyta</taxon>
        <taxon>Magnoliopsida</taxon>
        <taxon>eudicotyledons</taxon>
        <taxon>Gunneridae</taxon>
        <taxon>Pentapetalae</taxon>
        <taxon>rosids</taxon>
        <taxon>fabids</taxon>
        <taxon>Fagales</taxon>
        <taxon>Juglandaceae</taxon>
        <taxon>Juglans</taxon>
    </lineage>
</organism>
<dbReference type="InParanoid" id="A0A2I4GVT2"/>
<reference evidence="2" key="1">
    <citation type="submission" date="2025-08" db="UniProtKB">
        <authorList>
            <consortium name="RefSeq"/>
        </authorList>
    </citation>
    <scope>IDENTIFICATION</scope>
    <source>
        <tissue evidence="2">Leaves</tissue>
    </source>
</reference>
<keyword evidence="1" id="KW-1185">Reference proteome</keyword>